<dbReference type="PANTHER" id="PTHR11757">
    <property type="entry name" value="PROTEASE FAMILY S9A OLIGOPEPTIDASE"/>
    <property type="match status" value="1"/>
</dbReference>
<dbReference type="InterPro" id="IPR001375">
    <property type="entry name" value="Peptidase_S9_cat"/>
</dbReference>
<proteinExistence type="inferred from homology"/>
<dbReference type="PANTHER" id="PTHR11757:SF19">
    <property type="entry name" value="PROLYL ENDOPEPTIDASE-LIKE"/>
    <property type="match status" value="1"/>
</dbReference>
<dbReference type="InterPro" id="IPR029058">
    <property type="entry name" value="AB_hydrolase_fold"/>
</dbReference>
<sequence>MILKVQEIPSGFDSEEYVTQRLFVKTDSVEVPVSLFYKKSLFKGDGSNPLYLYGYGSYGYSSPPSFRNSAVSLVNRGFVYAIAHIRGGDDLGHDWYEDAKFLNKKRTFSDFIAVADELVKLNYTSTGNIVIVGGSAGGLLVGNVMNQRPELFKAVVAHVPFVDVLNTMLDENLPLTPGEYKEWGNPKEKDYFEYMKSYSPYDNVSKQNYPNLFVTAGLSDPRVGYWEAAKWVARLRDRKLGDNIIIFKTNMSFGHSGASGRFDYLKEAAEDLVFITKIFKVK</sequence>
<dbReference type="PRINTS" id="PR00862">
    <property type="entry name" value="PROLIGOPTASE"/>
</dbReference>
<evidence type="ECO:0000313" key="4">
    <source>
        <dbReference type="Proteomes" id="UP001291687"/>
    </source>
</evidence>
<dbReference type="SUPFAM" id="SSF53474">
    <property type="entry name" value="alpha/beta-Hydrolases"/>
    <property type="match status" value="1"/>
</dbReference>
<organism evidence="3 4">
    <name type="scientific">Candidatus Megaera venefica</name>
    <dbReference type="NCBI Taxonomy" id="2055910"/>
    <lineage>
        <taxon>Bacteria</taxon>
        <taxon>Pseudomonadati</taxon>
        <taxon>Pseudomonadota</taxon>
        <taxon>Alphaproteobacteria</taxon>
        <taxon>Rickettsiales</taxon>
        <taxon>Rickettsiaceae</taxon>
        <taxon>Candidatus Megaera</taxon>
    </lineage>
</organism>
<evidence type="ECO:0000256" key="1">
    <source>
        <dbReference type="ARBA" id="ARBA00005228"/>
    </source>
</evidence>
<dbReference type="InterPro" id="IPR002470">
    <property type="entry name" value="Peptidase_S9A"/>
</dbReference>
<protein>
    <submittedName>
        <fullName evidence="3">S9 family peptidase C-terminal domain protein</fullName>
    </submittedName>
</protein>
<reference evidence="3 4" key="1">
    <citation type="submission" date="2023-03" db="EMBL/GenBank/DDBJ databases">
        <title>Host association and intracellularity evolved multiple times independently in the Rickettsiales.</title>
        <authorList>
            <person name="Castelli M."/>
            <person name="Nardi T."/>
            <person name="Gammuto L."/>
            <person name="Bellinzona G."/>
            <person name="Sabaneyeva E."/>
            <person name="Potekhin A."/>
            <person name="Serra V."/>
            <person name="Petroni G."/>
            <person name="Sassera D."/>
        </authorList>
    </citation>
    <scope>NUCLEOTIDE SEQUENCE [LARGE SCALE GENOMIC DNA]</scope>
    <source>
        <strain evidence="3 4">Sr 2-6</strain>
    </source>
</reference>
<name>A0ABU5NE21_9RICK</name>
<gene>
    <name evidence="3" type="ORF">Megvenef_01406</name>
</gene>
<comment type="caution">
    <text evidence="3">The sequence shown here is derived from an EMBL/GenBank/DDBJ whole genome shotgun (WGS) entry which is preliminary data.</text>
</comment>
<evidence type="ECO:0000313" key="3">
    <source>
        <dbReference type="EMBL" id="MEA0971428.1"/>
    </source>
</evidence>
<dbReference type="EMBL" id="JARJFB010000135">
    <property type="protein sequence ID" value="MEA0971428.1"/>
    <property type="molecule type" value="Genomic_DNA"/>
</dbReference>
<keyword evidence="4" id="KW-1185">Reference proteome</keyword>
<accession>A0ABU5NE21</accession>
<dbReference type="Gene3D" id="3.40.50.1820">
    <property type="entry name" value="alpha/beta hydrolase"/>
    <property type="match status" value="1"/>
</dbReference>
<dbReference type="Proteomes" id="UP001291687">
    <property type="component" value="Unassembled WGS sequence"/>
</dbReference>
<comment type="similarity">
    <text evidence="1">Belongs to the peptidase S9A family.</text>
</comment>
<dbReference type="Pfam" id="PF00326">
    <property type="entry name" value="Peptidase_S9"/>
    <property type="match status" value="1"/>
</dbReference>
<feature type="domain" description="Peptidase S9 prolyl oligopeptidase catalytic" evidence="2">
    <location>
        <begin position="64"/>
        <end position="280"/>
    </location>
</feature>
<evidence type="ECO:0000259" key="2">
    <source>
        <dbReference type="Pfam" id="PF00326"/>
    </source>
</evidence>
<dbReference type="InterPro" id="IPR051543">
    <property type="entry name" value="Serine_Peptidase_S9A"/>
</dbReference>